<dbReference type="RefSeq" id="WP_284341234.1">
    <property type="nucleotide sequence ID" value="NZ_BSNS01000012.1"/>
</dbReference>
<name>A0ABQ5W7T1_9HYPH</name>
<dbReference type="Proteomes" id="UP001156691">
    <property type="component" value="Unassembled WGS sequence"/>
</dbReference>
<comment type="caution">
    <text evidence="3">The sequence shown here is derived from an EMBL/GenBank/DDBJ whole genome shotgun (WGS) entry which is preliminary data.</text>
</comment>
<protein>
    <submittedName>
        <fullName evidence="3">Mandelate racemase</fullName>
    </submittedName>
</protein>
<sequence>MSHDLSVDLIGITPMVFRAPIEIPVQTSFGIMRDRPMLLIRVEDRSGSHGWGEVWCNFPAVGAEHRARLITSVFAPLMTERSYETPQLAFGSLEKALATLSIQSGEAGPLAQCLAGIDIAIWDMVARRNGVSIAAVLGGETPDAVPCYASGINPNDARQTVARARDEGFSAFKLKVGFGEATDIGNLDAICADMSTSEILMTDANQGWSLTEALAMLEVLARYDLTWLEEPIAADSSLDDWGRLRSASEIPLAAGENIRGLREFEAVLSAGHLRVVQPDIAKWGGFSCGLPVVQRILATGHRYCPHWLGGGIGLIASAHLLASSGSDGALEVDINVNPLRPALLPGPDFERGMMRLPKGVGLGVEPDIGALAPFGVV</sequence>
<dbReference type="SUPFAM" id="SSF54826">
    <property type="entry name" value="Enolase N-terminal domain-like"/>
    <property type="match status" value="1"/>
</dbReference>
<dbReference type="PROSITE" id="PS00909">
    <property type="entry name" value="MR_MLE_2"/>
    <property type="match status" value="1"/>
</dbReference>
<dbReference type="InterPro" id="IPR013342">
    <property type="entry name" value="Mandelate_racemase_C"/>
</dbReference>
<keyword evidence="4" id="KW-1185">Reference proteome</keyword>
<keyword evidence="1" id="KW-0456">Lyase</keyword>
<dbReference type="InterPro" id="IPR036849">
    <property type="entry name" value="Enolase-like_C_sf"/>
</dbReference>
<dbReference type="Gene3D" id="3.20.20.120">
    <property type="entry name" value="Enolase-like C-terminal domain"/>
    <property type="match status" value="1"/>
</dbReference>
<dbReference type="InterPro" id="IPR029065">
    <property type="entry name" value="Enolase_C-like"/>
</dbReference>
<dbReference type="SFLD" id="SFLDS00001">
    <property type="entry name" value="Enolase"/>
    <property type="match status" value="1"/>
</dbReference>
<evidence type="ECO:0000256" key="1">
    <source>
        <dbReference type="ARBA" id="ARBA00023239"/>
    </source>
</evidence>
<reference evidence="4" key="1">
    <citation type="journal article" date="2019" name="Int. J. Syst. Evol. Microbiol.">
        <title>The Global Catalogue of Microorganisms (GCM) 10K type strain sequencing project: providing services to taxonomists for standard genome sequencing and annotation.</title>
        <authorList>
            <consortium name="The Broad Institute Genomics Platform"/>
            <consortium name="The Broad Institute Genome Sequencing Center for Infectious Disease"/>
            <person name="Wu L."/>
            <person name="Ma J."/>
        </authorList>
    </citation>
    <scope>NUCLEOTIDE SEQUENCE [LARGE SCALE GENOMIC DNA]</scope>
    <source>
        <strain evidence="4">NBRC 112416</strain>
    </source>
</reference>
<dbReference type="SFLD" id="SFLDG00179">
    <property type="entry name" value="mandelate_racemase"/>
    <property type="match status" value="1"/>
</dbReference>
<dbReference type="SUPFAM" id="SSF51604">
    <property type="entry name" value="Enolase C-terminal domain-like"/>
    <property type="match status" value="1"/>
</dbReference>
<dbReference type="PANTHER" id="PTHR48080">
    <property type="entry name" value="D-GALACTONATE DEHYDRATASE-RELATED"/>
    <property type="match status" value="1"/>
</dbReference>
<evidence type="ECO:0000313" key="4">
    <source>
        <dbReference type="Proteomes" id="UP001156691"/>
    </source>
</evidence>
<dbReference type="Gene3D" id="3.30.390.10">
    <property type="entry name" value="Enolase-like, N-terminal domain"/>
    <property type="match status" value="1"/>
</dbReference>
<dbReference type="CDD" id="cd03316">
    <property type="entry name" value="MR_like"/>
    <property type="match status" value="1"/>
</dbReference>
<dbReference type="InterPro" id="IPR013341">
    <property type="entry name" value="Mandelate_racemase_N_dom"/>
</dbReference>
<feature type="domain" description="Mandelate racemase/muconate lactonizing enzyme C-terminal" evidence="2">
    <location>
        <begin position="154"/>
        <end position="251"/>
    </location>
</feature>
<proteinExistence type="predicted"/>
<dbReference type="InterPro" id="IPR018110">
    <property type="entry name" value="Mandel_Rmase/mucon_lact_enz_CS"/>
</dbReference>
<dbReference type="SMART" id="SM00922">
    <property type="entry name" value="MR_MLE"/>
    <property type="match status" value="1"/>
</dbReference>
<accession>A0ABQ5W7T1</accession>
<dbReference type="InterPro" id="IPR034593">
    <property type="entry name" value="DgoD-like"/>
</dbReference>
<organism evidence="3 4">
    <name type="scientific">Devosia nitrariae</name>
    <dbReference type="NCBI Taxonomy" id="2071872"/>
    <lineage>
        <taxon>Bacteria</taxon>
        <taxon>Pseudomonadati</taxon>
        <taxon>Pseudomonadota</taxon>
        <taxon>Alphaproteobacteria</taxon>
        <taxon>Hyphomicrobiales</taxon>
        <taxon>Devosiaceae</taxon>
        <taxon>Devosia</taxon>
    </lineage>
</organism>
<dbReference type="PANTHER" id="PTHR48080:SF2">
    <property type="entry name" value="D-GALACTONATE DEHYDRATASE"/>
    <property type="match status" value="1"/>
</dbReference>
<gene>
    <name evidence="3" type="ORF">GCM10010862_30820</name>
</gene>
<dbReference type="Pfam" id="PF02746">
    <property type="entry name" value="MR_MLE_N"/>
    <property type="match status" value="1"/>
</dbReference>
<dbReference type="Pfam" id="PF13378">
    <property type="entry name" value="MR_MLE_C"/>
    <property type="match status" value="1"/>
</dbReference>
<dbReference type="EMBL" id="BSNS01000012">
    <property type="protein sequence ID" value="GLQ55823.1"/>
    <property type="molecule type" value="Genomic_DNA"/>
</dbReference>
<evidence type="ECO:0000259" key="2">
    <source>
        <dbReference type="SMART" id="SM00922"/>
    </source>
</evidence>
<evidence type="ECO:0000313" key="3">
    <source>
        <dbReference type="EMBL" id="GLQ55823.1"/>
    </source>
</evidence>
<dbReference type="InterPro" id="IPR029017">
    <property type="entry name" value="Enolase-like_N"/>
</dbReference>